<accession>A0AA84ZIX5</accession>
<dbReference type="WBParaSite" id="SMRG1_30670.1">
    <property type="protein sequence ID" value="SMRG1_30670.1"/>
    <property type="gene ID" value="SMRG1_30670"/>
</dbReference>
<organism evidence="2 3">
    <name type="scientific">Schistosoma margrebowiei</name>
    <dbReference type="NCBI Taxonomy" id="48269"/>
    <lineage>
        <taxon>Eukaryota</taxon>
        <taxon>Metazoa</taxon>
        <taxon>Spiralia</taxon>
        <taxon>Lophotrochozoa</taxon>
        <taxon>Platyhelminthes</taxon>
        <taxon>Trematoda</taxon>
        <taxon>Digenea</taxon>
        <taxon>Strigeidida</taxon>
        <taxon>Schistosomatoidea</taxon>
        <taxon>Schistosomatidae</taxon>
        <taxon>Schistosoma</taxon>
    </lineage>
</organism>
<evidence type="ECO:0000313" key="3">
    <source>
        <dbReference type="WBParaSite" id="SMRG1_30670.1"/>
    </source>
</evidence>
<name>A0AA84ZIX5_9TREM</name>
<sequence>MNSTENDNRNTQKFQKNLDETLEEKEKLKNLLSSTKSECNLLKSRIESATDELRKVNKEIQDIQIKKKLLIKKQVIRRQREQKAQKDLHSLISDKQKIEDLIKVERENSLNERIHQLQECIKYSEDHWIFRYFNDRNFEDEPQKKEIEGNEIVLTENKQI</sequence>
<evidence type="ECO:0000313" key="2">
    <source>
        <dbReference type="Proteomes" id="UP000050790"/>
    </source>
</evidence>
<keyword evidence="1" id="KW-0175">Coiled coil</keyword>
<proteinExistence type="predicted"/>
<dbReference type="AlphaFoldDB" id="A0AA84ZIX5"/>
<protein>
    <submittedName>
        <fullName evidence="3">Uncharacterized protein</fullName>
    </submittedName>
</protein>
<evidence type="ECO:0000256" key="1">
    <source>
        <dbReference type="SAM" id="Coils"/>
    </source>
</evidence>
<reference evidence="3" key="1">
    <citation type="submission" date="2023-11" db="UniProtKB">
        <authorList>
            <consortium name="WormBaseParasite"/>
        </authorList>
    </citation>
    <scope>IDENTIFICATION</scope>
</reference>
<feature type="coiled-coil region" evidence="1">
    <location>
        <begin position="11"/>
        <end position="73"/>
    </location>
</feature>
<dbReference type="Proteomes" id="UP000050790">
    <property type="component" value="Unassembled WGS sequence"/>
</dbReference>